<dbReference type="Proteomes" id="UP000305887">
    <property type="component" value="Unassembled WGS sequence"/>
</dbReference>
<feature type="compositionally biased region" description="Pro residues" evidence="1">
    <location>
        <begin position="86"/>
        <end position="99"/>
    </location>
</feature>
<accession>A0A5C4MJY1</accession>
<keyword evidence="2" id="KW-0812">Transmembrane</keyword>
<gene>
    <name evidence="4" type="ORF">FHG66_19650</name>
</gene>
<dbReference type="EMBL" id="VDFU01000043">
    <property type="protein sequence ID" value="TNC46006.1"/>
    <property type="molecule type" value="Genomic_DNA"/>
</dbReference>
<organism evidence="4 5">
    <name type="scientific">Rubellimicrobium rubrum</name>
    <dbReference type="NCBI Taxonomy" id="2585369"/>
    <lineage>
        <taxon>Bacteria</taxon>
        <taxon>Pseudomonadati</taxon>
        <taxon>Pseudomonadota</taxon>
        <taxon>Alphaproteobacteria</taxon>
        <taxon>Rhodobacterales</taxon>
        <taxon>Roseobacteraceae</taxon>
        <taxon>Rubellimicrobium</taxon>
    </lineage>
</organism>
<feature type="domain" description="SH3b" evidence="3">
    <location>
        <begin position="167"/>
        <end position="230"/>
    </location>
</feature>
<name>A0A5C4MJY1_9RHOB</name>
<evidence type="ECO:0000313" key="5">
    <source>
        <dbReference type="Proteomes" id="UP000305887"/>
    </source>
</evidence>
<dbReference type="SMART" id="SM00287">
    <property type="entry name" value="SH3b"/>
    <property type="match status" value="1"/>
</dbReference>
<evidence type="ECO:0000259" key="3">
    <source>
        <dbReference type="PROSITE" id="PS51781"/>
    </source>
</evidence>
<keyword evidence="5" id="KW-1185">Reference proteome</keyword>
<dbReference type="Pfam" id="PF08239">
    <property type="entry name" value="SH3_3"/>
    <property type="match status" value="1"/>
</dbReference>
<reference evidence="4 5" key="1">
    <citation type="submission" date="2019-06" db="EMBL/GenBank/DDBJ databases">
        <title>YIM 131921 draft genome.</title>
        <authorList>
            <person name="Jiang L."/>
        </authorList>
    </citation>
    <scope>NUCLEOTIDE SEQUENCE [LARGE SCALE GENOMIC DNA]</scope>
    <source>
        <strain evidence="4 5">YIM 131921</strain>
    </source>
</reference>
<keyword evidence="2" id="KW-1133">Transmembrane helix</keyword>
<feature type="transmembrane region" description="Helical" evidence="2">
    <location>
        <begin position="27"/>
        <end position="46"/>
    </location>
</feature>
<proteinExistence type="predicted"/>
<dbReference type="Gene3D" id="2.30.30.40">
    <property type="entry name" value="SH3 Domains"/>
    <property type="match status" value="1"/>
</dbReference>
<evidence type="ECO:0000256" key="2">
    <source>
        <dbReference type="SAM" id="Phobius"/>
    </source>
</evidence>
<comment type="caution">
    <text evidence="4">The sequence shown here is derived from an EMBL/GenBank/DDBJ whole genome shotgun (WGS) entry which is preliminary data.</text>
</comment>
<evidence type="ECO:0000313" key="4">
    <source>
        <dbReference type="EMBL" id="TNC46006.1"/>
    </source>
</evidence>
<dbReference type="AlphaFoldDB" id="A0A5C4MJY1"/>
<dbReference type="OrthoDB" id="7433551at2"/>
<evidence type="ECO:0000256" key="1">
    <source>
        <dbReference type="SAM" id="MobiDB-lite"/>
    </source>
</evidence>
<sequence>MIFSPPQAGCSDLDSHRVRSRCFRTETHMRTLLLVLAFLVLGWTYWTLSGGSDFRPEVQADAAAPEPAAVPEETAVEVVAATEPETPVPPQPQPAAAPEPEPEPNLDDITAVESTAAEELPPEPSQDQATEAPLPISAAEALAAIDSDLTAPSPDPALRVASSDVGGDQRRVTADRVNVRQGPGVDFGVIGQVDAGDMAAILEEDGGWVRVRTPNGAEGWMSARFLAGREG</sequence>
<protein>
    <submittedName>
        <fullName evidence="4">SH3 domain-containing protein</fullName>
    </submittedName>
</protein>
<feature type="region of interest" description="Disordered" evidence="1">
    <location>
        <begin position="83"/>
        <end position="107"/>
    </location>
</feature>
<dbReference type="InterPro" id="IPR003646">
    <property type="entry name" value="SH3-like_bac-type"/>
</dbReference>
<dbReference type="PROSITE" id="PS51781">
    <property type="entry name" value="SH3B"/>
    <property type="match status" value="1"/>
</dbReference>
<feature type="region of interest" description="Disordered" evidence="1">
    <location>
        <begin position="148"/>
        <end position="172"/>
    </location>
</feature>
<keyword evidence="2" id="KW-0472">Membrane</keyword>